<evidence type="ECO:0000256" key="4">
    <source>
        <dbReference type="ARBA" id="ARBA00023136"/>
    </source>
</evidence>
<feature type="domain" description="Rhodopsin" evidence="7">
    <location>
        <begin position="46"/>
        <end position="286"/>
    </location>
</feature>
<comment type="subcellular location">
    <subcellularLocation>
        <location evidence="1">Membrane</location>
        <topology evidence="1">Multi-pass membrane protein</topology>
    </subcellularLocation>
</comment>
<dbReference type="InterPro" id="IPR049326">
    <property type="entry name" value="Rhodopsin_dom_fungi"/>
</dbReference>
<protein>
    <recommendedName>
        <fullName evidence="7">Rhodopsin domain-containing protein</fullName>
    </recommendedName>
</protein>
<evidence type="ECO:0000259" key="7">
    <source>
        <dbReference type="Pfam" id="PF20684"/>
    </source>
</evidence>
<organism evidence="8 9">
    <name type="scientific">Fusarium austroafricanum</name>
    <dbReference type="NCBI Taxonomy" id="2364996"/>
    <lineage>
        <taxon>Eukaryota</taxon>
        <taxon>Fungi</taxon>
        <taxon>Dikarya</taxon>
        <taxon>Ascomycota</taxon>
        <taxon>Pezizomycotina</taxon>
        <taxon>Sordariomycetes</taxon>
        <taxon>Hypocreomycetidae</taxon>
        <taxon>Hypocreales</taxon>
        <taxon>Nectriaceae</taxon>
        <taxon>Fusarium</taxon>
        <taxon>Fusarium concolor species complex</taxon>
    </lineage>
</organism>
<keyword evidence="9" id="KW-1185">Reference proteome</keyword>
<feature type="transmembrane region" description="Helical" evidence="6">
    <location>
        <begin position="29"/>
        <end position="49"/>
    </location>
</feature>
<dbReference type="AlphaFoldDB" id="A0A8H4NS26"/>
<comment type="similarity">
    <text evidence="5">Belongs to the SAT4 family.</text>
</comment>
<feature type="transmembrane region" description="Helical" evidence="6">
    <location>
        <begin position="107"/>
        <end position="130"/>
    </location>
</feature>
<dbReference type="InterPro" id="IPR052337">
    <property type="entry name" value="SAT4-like"/>
</dbReference>
<evidence type="ECO:0000256" key="6">
    <source>
        <dbReference type="SAM" id="Phobius"/>
    </source>
</evidence>
<evidence type="ECO:0000256" key="2">
    <source>
        <dbReference type="ARBA" id="ARBA00022692"/>
    </source>
</evidence>
<accession>A0A8H4NS26</accession>
<comment type="caution">
    <text evidence="8">The sequence shown here is derived from an EMBL/GenBank/DDBJ whole genome shotgun (WGS) entry which is preliminary data.</text>
</comment>
<proteinExistence type="inferred from homology"/>
<name>A0A8H4NS26_9HYPO</name>
<feature type="transmembrane region" description="Helical" evidence="6">
    <location>
        <begin position="225"/>
        <end position="245"/>
    </location>
</feature>
<keyword evidence="4 6" id="KW-0472">Membrane</keyword>
<evidence type="ECO:0000256" key="1">
    <source>
        <dbReference type="ARBA" id="ARBA00004141"/>
    </source>
</evidence>
<evidence type="ECO:0000256" key="3">
    <source>
        <dbReference type="ARBA" id="ARBA00022989"/>
    </source>
</evidence>
<dbReference type="PANTHER" id="PTHR33048:SF47">
    <property type="entry name" value="INTEGRAL MEMBRANE PROTEIN-RELATED"/>
    <property type="match status" value="1"/>
</dbReference>
<gene>
    <name evidence="8" type="ORF">F53441_10684</name>
</gene>
<reference evidence="8" key="1">
    <citation type="submission" date="2020-01" db="EMBL/GenBank/DDBJ databases">
        <title>Identification and distribution of gene clusters putatively required for synthesis of sphingolipid metabolism inhibitors in phylogenetically diverse species of the filamentous fungus Fusarium.</title>
        <authorList>
            <person name="Kim H.-S."/>
            <person name="Busman M."/>
            <person name="Brown D.W."/>
            <person name="Divon H."/>
            <person name="Uhlig S."/>
            <person name="Proctor R.H."/>
        </authorList>
    </citation>
    <scope>NUCLEOTIDE SEQUENCE</scope>
    <source>
        <strain evidence="8">NRRL 53441</strain>
    </source>
</reference>
<evidence type="ECO:0000313" key="9">
    <source>
        <dbReference type="Proteomes" id="UP000605986"/>
    </source>
</evidence>
<dbReference type="Proteomes" id="UP000605986">
    <property type="component" value="Unassembled WGS sequence"/>
</dbReference>
<evidence type="ECO:0000313" key="8">
    <source>
        <dbReference type="EMBL" id="KAF4445620.1"/>
    </source>
</evidence>
<dbReference type="EMBL" id="JAADJG010000509">
    <property type="protein sequence ID" value="KAF4445620.1"/>
    <property type="molecule type" value="Genomic_DNA"/>
</dbReference>
<feature type="transmembrane region" description="Helical" evidence="6">
    <location>
        <begin position="257"/>
        <end position="282"/>
    </location>
</feature>
<evidence type="ECO:0000256" key="5">
    <source>
        <dbReference type="ARBA" id="ARBA00038359"/>
    </source>
</evidence>
<dbReference type="OrthoDB" id="5329176at2759"/>
<keyword evidence="3 6" id="KW-1133">Transmembrane helix</keyword>
<dbReference type="PANTHER" id="PTHR33048">
    <property type="entry name" value="PTH11-LIKE INTEGRAL MEMBRANE PROTEIN (AFU_ORTHOLOGUE AFUA_5G11245)"/>
    <property type="match status" value="1"/>
</dbReference>
<dbReference type="Pfam" id="PF20684">
    <property type="entry name" value="Fung_rhodopsin"/>
    <property type="match status" value="1"/>
</dbReference>
<feature type="transmembrane region" description="Helical" evidence="6">
    <location>
        <begin position="142"/>
        <end position="170"/>
    </location>
</feature>
<dbReference type="GO" id="GO:0016020">
    <property type="term" value="C:membrane"/>
    <property type="evidence" value="ECO:0007669"/>
    <property type="project" value="UniProtKB-SubCell"/>
</dbReference>
<keyword evidence="2 6" id="KW-0812">Transmembrane</keyword>
<sequence length="379" mass="41382">MEVDPFVLAIFGPPPEGLDLSANVQGKNAAVVLTLLFISAFFLAGRIVIRTQQVYGLSGDDYAILVSWVFVCATAALVVVVQASQSGAGRHVWALKIDDLVEVTKLVYVYSFFFAAAVFTTKVSILLFYRRVFSRGGLSFRIAFWFTVALVVAYPVIFIFTMGFCCTPVSHYWTQFKGTKGSCIDVGRFFTVLAIVNLLTNVMVLLIPVPEVLKLQMSKQKKGAVFAILGLGGLVCIASAVRVYYLDEFSRAPDKTWAMGTVAIWSSVEPSMGIVSACLPSFNAFVRYVRHRGSSGDRRSSYHASNAGKGNRLRFDDEIALRSQAVGGGGSTHSREGSERAGQIYVKTDVEQVITECPDRVLSPMNPIAKVCPPAYNES</sequence>
<feature type="transmembrane region" description="Helical" evidence="6">
    <location>
        <begin position="61"/>
        <end position="83"/>
    </location>
</feature>
<feature type="transmembrane region" description="Helical" evidence="6">
    <location>
        <begin position="190"/>
        <end position="213"/>
    </location>
</feature>